<accession>A0A0V1MTT1</accession>
<proteinExistence type="predicted"/>
<name>A0A0V1MTT1_9BILA</name>
<sequence length="90" mass="10256">MQNLFSCECNESLAMMKLHRNDGYKNQKSVQKIQPLCCTHFVLQEIIASYVKCHIASAFVIIWNNLRVVSVQLTLPTLNFIISLTGTRVV</sequence>
<organism evidence="1 2">
    <name type="scientific">Trichinella papuae</name>
    <dbReference type="NCBI Taxonomy" id="268474"/>
    <lineage>
        <taxon>Eukaryota</taxon>
        <taxon>Metazoa</taxon>
        <taxon>Ecdysozoa</taxon>
        <taxon>Nematoda</taxon>
        <taxon>Enoplea</taxon>
        <taxon>Dorylaimia</taxon>
        <taxon>Trichinellida</taxon>
        <taxon>Trichinellidae</taxon>
        <taxon>Trichinella</taxon>
    </lineage>
</organism>
<evidence type="ECO:0000313" key="1">
    <source>
        <dbReference type="EMBL" id="KRZ75213.1"/>
    </source>
</evidence>
<comment type="caution">
    <text evidence="1">The sequence shown here is derived from an EMBL/GenBank/DDBJ whole genome shotgun (WGS) entry which is preliminary data.</text>
</comment>
<dbReference type="EMBL" id="JYDO01000041">
    <property type="protein sequence ID" value="KRZ75213.1"/>
    <property type="molecule type" value="Genomic_DNA"/>
</dbReference>
<evidence type="ECO:0000313" key="2">
    <source>
        <dbReference type="Proteomes" id="UP000054843"/>
    </source>
</evidence>
<keyword evidence="2" id="KW-1185">Reference proteome</keyword>
<dbReference type="AlphaFoldDB" id="A0A0V1MTT1"/>
<protein>
    <submittedName>
        <fullName evidence="1">Uncharacterized protein</fullName>
    </submittedName>
</protein>
<gene>
    <name evidence="1" type="ORF">T10_3153</name>
</gene>
<dbReference type="Proteomes" id="UP000054843">
    <property type="component" value="Unassembled WGS sequence"/>
</dbReference>
<reference evidence="1 2" key="1">
    <citation type="submission" date="2015-01" db="EMBL/GenBank/DDBJ databases">
        <title>Evolution of Trichinella species and genotypes.</title>
        <authorList>
            <person name="Korhonen P.K."/>
            <person name="Edoardo P."/>
            <person name="Giuseppe L.R."/>
            <person name="Gasser R.B."/>
        </authorList>
    </citation>
    <scope>NUCLEOTIDE SEQUENCE [LARGE SCALE GENOMIC DNA]</scope>
    <source>
        <strain evidence="1">ISS1980</strain>
    </source>
</reference>